<dbReference type="GO" id="GO:0004497">
    <property type="term" value="F:monooxygenase activity"/>
    <property type="evidence" value="ECO:0007669"/>
    <property type="project" value="UniProtKB-KW"/>
</dbReference>
<proteinExistence type="inferred from homology"/>
<dbReference type="PRINTS" id="PR00359">
    <property type="entry name" value="BP450"/>
</dbReference>
<gene>
    <name evidence="3" type="ORF">FHS75_002643</name>
</gene>
<dbReference type="Gene3D" id="1.10.630.10">
    <property type="entry name" value="Cytochrome P450"/>
    <property type="match status" value="1"/>
</dbReference>
<keyword evidence="2" id="KW-0408">Iron</keyword>
<dbReference type="InterPro" id="IPR017972">
    <property type="entry name" value="Cyt_P450_CS"/>
</dbReference>
<reference evidence="3 4" key="1">
    <citation type="submission" date="2020-07" db="EMBL/GenBank/DDBJ databases">
        <title>Genomic Encyclopedia of Type Strains, Phase IV (KMG-IV): sequencing the most valuable type-strain genomes for metagenomic binning, comparative biology and taxonomic classification.</title>
        <authorList>
            <person name="Goeker M."/>
        </authorList>
    </citation>
    <scope>NUCLEOTIDE SEQUENCE [LARGE SCALE GENOMIC DNA]</scope>
    <source>
        <strain evidence="3 4">DSM 29043</strain>
    </source>
</reference>
<evidence type="ECO:0000313" key="3">
    <source>
        <dbReference type="EMBL" id="NYH96304.1"/>
    </source>
</evidence>
<evidence type="ECO:0000313" key="4">
    <source>
        <dbReference type="Proteomes" id="UP000522081"/>
    </source>
</evidence>
<dbReference type="GO" id="GO:0016705">
    <property type="term" value="F:oxidoreductase activity, acting on paired donors, with incorporation or reduction of molecular oxygen"/>
    <property type="evidence" value="ECO:0007669"/>
    <property type="project" value="InterPro"/>
</dbReference>
<keyword evidence="2" id="KW-0349">Heme</keyword>
<dbReference type="PANTHER" id="PTHR46696">
    <property type="entry name" value="P450, PUTATIVE (EUROFUNG)-RELATED"/>
    <property type="match status" value="1"/>
</dbReference>
<keyword evidence="4" id="KW-1185">Reference proteome</keyword>
<dbReference type="PROSITE" id="PS00086">
    <property type="entry name" value="CYTOCHROME_P450"/>
    <property type="match status" value="1"/>
</dbReference>
<protein>
    <submittedName>
        <fullName evidence="3">Cytochrome P450</fullName>
    </submittedName>
</protein>
<keyword evidence="2" id="KW-0479">Metal-binding</keyword>
<comment type="caution">
    <text evidence="3">The sequence shown here is derived from an EMBL/GenBank/DDBJ whole genome shotgun (WGS) entry which is preliminary data.</text>
</comment>
<keyword evidence="2" id="KW-0503">Monooxygenase</keyword>
<dbReference type="CDD" id="cd11035">
    <property type="entry name" value="P450cam-like"/>
    <property type="match status" value="1"/>
</dbReference>
<dbReference type="AlphaFoldDB" id="A0A7Z0BUI6"/>
<accession>A0A7Z0BUI6</accession>
<dbReference type="EMBL" id="JACBZF010000005">
    <property type="protein sequence ID" value="NYH96304.1"/>
    <property type="molecule type" value="Genomic_DNA"/>
</dbReference>
<dbReference type="SUPFAM" id="SSF48264">
    <property type="entry name" value="Cytochrome P450"/>
    <property type="match status" value="1"/>
</dbReference>
<dbReference type="RefSeq" id="WP_179408157.1">
    <property type="nucleotide sequence ID" value="NZ_BMGF01000005.1"/>
</dbReference>
<evidence type="ECO:0000256" key="1">
    <source>
        <dbReference type="ARBA" id="ARBA00010617"/>
    </source>
</evidence>
<keyword evidence="2" id="KW-0560">Oxidoreductase</keyword>
<dbReference type="PANTHER" id="PTHR46696:SF6">
    <property type="entry name" value="P450, PUTATIVE (EUROFUNG)-RELATED"/>
    <property type="match status" value="1"/>
</dbReference>
<dbReference type="GO" id="GO:0005506">
    <property type="term" value="F:iron ion binding"/>
    <property type="evidence" value="ECO:0007669"/>
    <property type="project" value="InterPro"/>
</dbReference>
<comment type="similarity">
    <text evidence="1 2">Belongs to the cytochrome P450 family.</text>
</comment>
<name>A0A7Z0BUI6_9SPHN</name>
<evidence type="ECO:0000256" key="2">
    <source>
        <dbReference type="RuleBase" id="RU000461"/>
    </source>
</evidence>
<dbReference type="GO" id="GO:0020037">
    <property type="term" value="F:heme binding"/>
    <property type="evidence" value="ECO:0007669"/>
    <property type="project" value="InterPro"/>
</dbReference>
<dbReference type="InterPro" id="IPR001128">
    <property type="entry name" value="Cyt_P450"/>
</dbReference>
<organism evidence="3 4">
    <name type="scientific">Novosphingobium marinum</name>
    <dbReference type="NCBI Taxonomy" id="1514948"/>
    <lineage>
        <taxon>Bacteria</taxon>
        <taxon>Pseudomonadati</taxon>
        <taxon>Pseudomonadota</taxon>
        <taxon>Alphaproteobacteria</taxon>
        <taxon>Sphingomonadales</taxon>
        <taxon>Sphingomonadaceae</taxon>
        <taxon>Novosphingobium</taxon>
    </lineage>
</organism>
<dbReference type="Pfam" id="PF00067">
    <property type="entry name" value="p450"/>
    <property type="match status" value="2"/>
</dbReference>
<sequence>MATVTQSTSLAPVPHHVPEHLVVDFDLYDPPGAGEDFHGAWKRLQDEAPDMIWTPRNGGHWIALRGKLIHEIFADFEHFSSKTIIVPRERGDGIKVLPTTLDPPEHRPYRALLNAGLSPRMVRELEPDIRDLVVRTVEQLAPRGKCEFVSEFAEVLPINIFMMMVDLPLDDALMMKGWVDDVLRPESADSAEATMQKFSDYLKPVIRERTRNPGNDLISQFVTSEVNGAPLPEHQAIELGTQVLMGGLDTVISSLGFIMLFLARNPGHRRQLIDDPSIKHTAVEEFFRRFGIVQNGREVLADLDFHGVHMRGGDLVIMPNALHGLDDREYERSLDVDFRRKIGAHSTFGNGAHRCPGAMLARSEVRITLEEWLPRIPDFRVDETDRVEMEGGIVATVNRLPLRWD</sequence>
<dbReference type="Proteomes" id="UP000522081">
    <property type="component" value="Unassembled WGS sequence"/>
</dbReference>
<dbReference type="InterPro" id="IPR002397">
    <property type="entry name" value="Cyt_P450_B"/>
</dbReference>
<dbReference type="InterPro" id="IPR036396">
    <property type="entry name" value="Cyt_P450_sf"/>
</dbReference>